<dbReference type="Proteomes" id="UP000199352">
    <property type="component" value="Unassembled WGS sequence"/>
</dbReference>
<proteinExistence type="predicted"/>
<dbReference type="EMBL" id="FOFR01000037">
    <property type="protein sequence ID" value="SES34946.1"/>
    <property type="molecule type" value="Genomic_DNA"/>
</dbReference>
<accession>A0A1H9WLY1</accession>
<gene>
    <name evidence="1" type="ORF">SAMN05216188_1377</name>
</gene>
<evidence type="ECO:0000313" key="2">
    <source>
        <dbReference type="Proteomes" id="UP000199352"/>
    </source>
</evidence>
<sequence length="66" mass="7251">MPMPGSGSMSPVVRLSWNTMAPNALAEDSVRLLAWIRSPSTWCVRPASSRSARNVLPNNTRVTGRR</sequence>
<reference evidence="2" key="1">
    <citation type="submission" date="2016-10" db="EMBL/GenBank/DDBJ databases">
        <authorList>
            <person name="Varghese N."/>
            <person name="Submissions S."/>
        </authorList>
    </citation>
    <scope>NUCLEOTIDE SEQUENCE [LARGE SCALE GENOMIC DNA]</scope>
    <source>
        <strain evidence="2">CGMCC 4.3525</strain>
    </source>
</reference>
<evidence type="ECO:0000313" key="1">
    <source>
        <dbReference type="EMBL" id="SES34946.1"/>
    </source>
</evidence>
<dbReference type="AlphaFoldDB" id="A0A1H9WLY1"/>
<organism evidence="1 2">
    <name type="scientific">Lentzea xinjiangensis</name>
    <dbReference type="NCBI Taxonomy" id="402600"/>
    <lineage>
        <taxon>Bacteria</taxon>
        <taxon>Bacillati</taxon>
        <taxon>Actinomycetota</taxon>
        <taxon>Actinomycetes</taxon>
        <taxon>Pseudonocardiales</taxon>
        <taxon>Pseudonocardiaceae</taxon>
        <taxon>Lentzea</taxon>
    </lineage>
</organism>
<protein>
    <submittedName>
        <fullName evidence="1">Uncharacterized protein</fullName>
    </submittedName>
</protein>
<keyword evidence="2" id="KW-1185">Reference proteome</keyword>
<name>A0A1H9WLY1_9PSEU</name>